<keyword evidence="1 2" id="KW-0807">Transducer</keyword>
<dbReference type="SMART" id="SM00283">
    <property type="entry name" value="MA"/>
    <property type="match status" value="1"/>
</dbReference>
<keyword evidence="5" id="KW-1185">Reference proteome</keyword>
<dbReference type="Gene3D" id="2.40.10.220">
    <property type="entry name" value="predicted glycosyltransferase like domains"/>
    <property type="match status" value="1"/>
</dbReference>
<evidence type="ECO:0000256" key="1">
    <source>
        <dbReference type="ARBA" id="ARBA00023224"/>
    </source>
</evidence>
<accession>A0A348FYM6</accession>
<evidence type="ECO:0000259" key="3">
    <source>
        <dbReference type="PROSITE" id="PS50111"/>
    </source>
</evidence>
<dbReference type="EMBL" id="AP018907">
    <property type="protein sequence ID" value="BBF92409.1"/>
    <property type="molecule type" value="Genomic_DNA"/>
</dbReference>
<dbReference type="RefSeq" id="WP_126398289.1">
    <property type="nucleotide sequence ID" value="NZ_AP018907.1"/>
</dbReference>
<evidence type="ECO:0000313" key="4">
    <source>
        <dbReference type="EMBL" id="BBF92409.1"/>
    </source>
</evidence>
<dbReference type="PANTHER" id="PTHR32089">
    <property type="entry name" value="METHYL-ACCEPTING CHEMOTAXIS PROTEIN MCPB"/>
    <property type="match status" value="1"/>
</dbReference>
<dbReference type="PANTHER" id="PTHR32089:SF112">
    <property type="entry name" value="LYSOZYME-LIKE PROTEIN-RELATED"/>
    <property type="match status" value="1"/>
</dbReference>
<dbReference type="Gene3D" id="1.10.287.950">
    <property type="entry name" value="Methyl-accepting chemotaxis protein"/>
    <property type="match status" value="1"/>
</dbReference>
<dbReference type="Pfam" id="PF07238">
    <property type="entry name" value="PilZ"/>
    <property type="match status" value="1"/>
</dbReference>
<dbReference type="KEGG" id="blag:BLTE_10940"/>
<evidence type="ECO:0000256" key="2">
    <source>
        <dbReference type="PROSITE-ProRule" id="PRU00284"/>
    </source>
</evidence>
<dbReference type="OrthoDB" id="2489132at2"/>
<dbReference type="GO" id="GO:0035438">
    <property type="term" value="F:cyclic-di-GMP binding"/>
    <property type="evidence" value="ECO:0007669"/>
    <property type="project" value="InterPro"/>
</dbReference>
<dbReference type="SUPFAM" id="SSF58104">
    <property type="entry name" value="Methyl-accepting chemotaxis protein (MCP) signaling domain"/>
    <property type="match status" value="1"/>
</dbReference>
<feature type="domain" description="Methyl-accepting transducer" evidence="3">
    <location>
        <begin position="70"/>
        <end position="292"/>
    </location>
</feature>
<gene>
    <name evidence="4" type="ORF">BLTE_10940</name>
</gene>
<name>A0A348FYM6_9HYPH</name>
<reference evidence="4 5" key="1">
    <citation type="submission" date="2018-08" db="EMBL/GenBank/DDBJ databases">
        <title>Complete genome sequencing of Blastochloris tepida GI.</title>
        <authorList>
            <person name="Tsukatani Y."/>
            <person name="Mori H."/>
        </authorList>
    </citation>
    <scope>NUCLEOTIDE SEQUENCE [LARGE SCALE GENOMIC DNA]</scope>
    <source>
        <strain evidence="4 5">GI</strain>
    </source>
</reference>
<dbReference type="InterPro" id="IPR009875">
    <property type="entry name" value="PilZ_domain"/>
</dbReference>
<dbReference type="InterPro" id="IPR004089">
    <property type="entry name" value="MCPsignal_dom"/>
</dbReference>
<sequence length="599" mass="63289">MLKLAFRRRSAAAALPEVAAPELAVAHPAAADGGTGPEPAGMEARLARMREALDLVEADLAALIGDVTAGTDTVRAGLRATTDALGEIRDHSSRIADLARKANADACQLAAATEELAASSGEIGRQVDEAGRLTAQATEAAAEAGRSVDGLKTSSNEIGQVVGLIAAIAKQTNLLALNATIEAARAGDAGRGFAVVAQEVKALSVETQKATEEIARKIDGLQSDAANSIDAVNRITGAIGAIRPVFSAIAAAVEEQIATAGELSRTAAETSSFVTRVSDGAAESEGAANRIFERARHIDDASARVAGLADKLRARLVVVLRTNEIGDRRRFDRLPCDLSARLDAGGRAIDGRTLDLSEDGVLLRPNAPDAATALRQGAAGELDLAGIGRLPARVVAISGLGLHLQFVRTPAEVRRAIDAKLAIIRTENEAEITQARAMAEEIQAAFESTIARGQTTIEALLDNAVSPVPGADPPQFTARAQSVLEAILPPIQERYLTSHPALAFAITCDRNAFVAVHNKVYSQPQRPGERDWNIANCRNRRYFDDRTGLAAARNTRPYLLQVYARDMGGGKTVMIKEIDVPIRIQGRHWGSVRHGYRMG</sequence>
<dbReference type="SUPFAM" id="SSF141371">
    <property type="entry name" value="PilZ domain-like"/>
    <property type="match status" value="1"/>
</dbReference>
<dbReference type="AlphaFoldDB" id="A0A348FYM6"/>
<proteinExistence type="predicted"/>
<dbReference type="Pfam" id="PF00015">
    <property type="entry name" value="MCPsignal"/>
    <property type="match status" value="1"/>
</dbReference>
<organism evidence="4 5">
    <name type="scientific">Blastochloris tepida</name>
    <dbReference type="NCBI Taxonomy" id="2233851"/>
    <lineage>
        <taxon>Bacteria</taxon>
        <taxon>Pseudomonadati</taxon>
        <taxon>Pseudomonadota</taxon>
        <taxon>Alphaproteobacteria</taxon>
        <taxon>Hyphomicrobiales</taxon>
        <taxon>Blastochloridaceae</taxon>
        <taxon>Blastochloris</taxon>
    </lineage>
</organism>
<dbReference type="Proteomes" id="UP000266934">
    <property type="component" value="Chromosome"/>
</dbReference>
<dbReference type="GO" id="GO:0007165">
    <property type="term" value="P:signal transduction"/>
    <property type="evidence" value="ECO:0007669"/>
    <property type="project" value="UniProtKB-KW"/>
</dbReference>
<dbReference type="GO" id="GO:0016020">
    <property type="term" value="C:membrane"/>
    <property type="evidence" value="ECO:0007669"/>
    <property type="project" value="InterPro"/>
</dbReference>
<evidence type="ECO:0000313" key="5">
    <source>
        <dbReference type="Proteomes" id="UP000266934"/>
    </source>
</evidence>
<protein>
    <submittedName>
        <fullName evidence="4">Chemotaxis protein</fullName>
    </submittedName>
</protein>
<dbReference type="PROSITE" id="PS50111">
    <property type="entry name" value="CHEMOTAXIS_TRANSDUC_2"/>
    <property type="match status" value="1"/>
</dbReference>